<dbReference type="AlphaFoldDB" id="A0A948WXE8"/>
<reference evidence="1" key="1">
    <citation type="journal article" date="2021" name="PeerJ">
        <title>Extensive microbial diversity within the chicken gut microbiome revealed by metagenomics and culture.</title>
        <authorList>
            <person name="Gilroy R."/>
            <person name="Ravi A."/>
            <person name="Getino M."/>
            <person name="Pursley I."/>
            <person name="Horton D.L."/>
            <person name="Alikhan N.F."/>
            <person name="Baker D."/>
            <person name="Gharbi K."/>
            <person name="Hall N."/>
            <person name="Watson M."/>
            <person name="Adriaenssens E.M."/>
            <person name="Foster-Nyarko E."/>
            <person name="Jarju S."/>
            <person name="Secka A."/>
            <person name="Antonio M."/>
            <person name="Oren A."/>
            <person name="Chaudhuri R.R."/>
            <person name="La Ragione R."/>
            <person name="Hildebrand F."/>
            <person name="Pallen M.J."/>
        </authorList>
    </citation>
    <scope>NUCLEOTIDE SEQUENCE</scope>
    <source>
        <strain evidence="1">G4-2901</strain>
    </source>
</reference>
<gene>
    <name evidence="1" type="ORF">H9777_06690</name>
</gene>
<comment type="caution">
    <text evidence="1">The sequence shown here is derived from an EMBL/GenBank/DDBJ whole genome shotgun (WGS) entry which is preliminary data.</text>
</comment>
<name>A0A948WXE8_9BACT</name>
<protein>
    <submittedName>
        <fullName evidence="1">Uncharacterized protein</fullName>
    </submittedName>
</protein>
<dbReference type="EMBL" id="JAHLFW010000060">
    <property type="protein sequence ID" value="MBU3837991.1"/>
    <property type="molecule type" value="Genomic_DNA"/>
</dbReference>
<evidence type="ECO:0000313" key="2">
    <source>
        <dbReference type="Proteomes" id="UP000783796"/>
    </source>
</evidence>
<sequence length="158" mass="18476">MEGVYVDANHCHGCNKVGNMMMQKLKDEFAVGVIDNDKKQHSYNCQFSLLGRTEHLELLKHNSKHHYLIRVSPAMDGFILDVAERQKIDMSDYELPDKLKDFTEITKDAKAKDSKKLRKLFKDMVDDEEMMILKNVLGYIYKNKYKCDEKILSGFFNM</sequence>
<dbReference type="Proteomes" id="UP000783796">
    <property type="component" value="Unassembled WGS sequence"/>
</dbReference>
<proteinExistence type="predicted"/>
<reference evidence="1" key="2">
    <citation type="submission" date="2021-04" db="EMBL/GenBank/DDBJ databases">
        <authorList>
            <person name="Gilroy R."/>
        </authorList>
    </citation>
    <scope>NUCLEOTIDE SEQUENCE</scope>
    <source>
        <strain evidence="1">G4-2901</strain>
    </source>
</reference>
<organism evidence="1 2">
    <name type="scientific">Candidatus Phocaeicola faecigallinarum</name>
    <dbReference type="NCBI Taxonomy" id="2838732"/>
    <lineage>
        <taxon>Bacteria</taxon>
        <taxon>Pseudomonadati</taxon>
        <taxon>Bacteroidota</taxon>
        <taxon>Bacteroidia</taxon>
        <taxon>Bacteroidales</taxon>
        <taxon>Bacteroidaceae</taxon>
        <taxon>Phocaeicola</taxon>
    </lineage>
</organism>
<accession>A0A948WXE8</accession>
<evidence type="ECO:0000313" key="1">
    <source>
        <dbReference type="EMBL" id="MBU3837991.1"/>
    </source>
</evidence>